<accession>A0A2K9LLH5</accession>
<reference evidence="2" key="1">
    <citation type="submission" date="2017-08" db="EMBL/GenBank/DDBJ databases">
        <title>Direct submision.</title>
        <authorList>
            <person name="Kim S.-J."/>
            <person name="Rhee S.-K."/>
        </authorList>
    </citation>
    <scope>NUCLEOTIDE SEQUENCE [LARGE SCALE GENOMIC DNA]</scope>
    <source>
        <strain evidence="2">GI5</strain>
    </source>
</reference>
<dbReference type="AlphaFoldDB" id="A0A2K9LLH5"/>
<proteinExistence type="predicted"/>
<dbReference type="EMBL" id="CP022684">
    <property type="protein sequence ID" value="AUM13031.1"/>
    <property type="molecule type" value="Genomic_DNA"/>
</dbReference>
<sequence>MTKDRWEALMSAMGLESSIDCYNVRKEYKVVPALIYRKKRKELLKSFLNSPSIYNLGYFKDKYERAARQNITRAIAVL</sequence>
<evidence type="ECO:0000313" key="1">
    <source>
        <dbReference type="EMBL" id="AUM13031.1"/>
    </source>
</evidence>
<gene>
    <name evidence="1" type="ORF">Kalk_11615</name>
</gene>
<keyword evidence="2" id="KW-1185">Reference proteome</keyword>
<dbReference type="RefSeq" id="WP_101894410.1">
    <property type="nucleotide sequence ID" value="NZ_CP022684.1"/>
</dbReference>
<evidence type="ECO:0000313" key="2">
    <source>
        <dbReference type="Proteomes" id="UP000235116"/>
    </source>
</evidence>
<dbReference type="KEGG" id="kak:Kalk_11615"/>
<dbReference type="Proteomes" id="UP000235116">
    <property type="component" value="Chromosome"/>
</dbReference>
<name>A0A2K9LLH5_9GAMM</name>
<organism evidence="1 2">
    <name type="scientific">Ketobacter alkanivorans</name>
    <dbReference type="NCBI Taxonomy" id="1917421"/>
    <lineage>
        <taxon>Bacteria</taxon>
        <taxon>Pseudomonadati</taxon>
        <taxon>Pseudomonadota</taxon>
        <taxon>Gammaproteobacteria</taxon>
        <taxon>Pseudomonadales</taxon>
        <taxon>Ketobacteraceae</taxon>
        <taxon>Ketobacter</taxon>
    </lineage>
</organism>
<protein>
    <submittedName>
        <fullName evidence="1">Uncharacterized protein</fullName>
    </submittedName>
</protein>
<dbReference type="InterPro" id="IPR009218">
    <property type="entry name" value="HD_phosphohydro"/>
</dbReference>
<dbReference type="PANTHER" id="PTHR21174:SF0">
    <property type="entry name" value="HD PHOSPHOHYDROLASE FAMILY PROTEIN-RELATED"/>
    <property type="match status" value="1"/>
</dbReference>
<dbReference type="PANTHER" id="PTHR21174">
    <property type="match status" value="1"/>
</dbReference>
<dbReference type="OrthoDB" id="9808993at2"/>